<keyword evidence="12" id="KW-1185">Reference proteome</keyword>
<comment type="catalytic activity">
    <reaction evidence="8">
        <text>a hydroperoxide + [thioredoxin]-dithiol = an alcohol + [thioredoxin]-disulfide + H2O</text>
        <dbReference type="Rhea" id="RHEA:62620"/>
        <dbReference type="Rhea" id="RHEA-COMP:10698"/>
        <dbReference type="Rhea" id="RHEA-COMP:10700"/>
        <dbReference type="ChEBI" id="CHEBI:15377"/>
        <dbReference type="ChEBI" id="CHEBI:29950"/>
        <dbReference type="ChEBI" id="CHEBI:30879"/>
        <dbReference type="ChEBI" id="CHEBI:35924"/>
        <dbReference type="ChEBI" id="CHEBI:50058"/>
        <dbReference type="EC" id="1.11.1.24"/>
    </reaction>
</comment>
<dbReference type="SUPFAM" id="SSF52833">
    <property type="entry name" value="Thioredoxin-like"/>
    <property type="match status" value="1"/>
</dbReference>
<dbReference type="GO" id="GO:0042744">
    <property type="term" value="P:hydrogen peroxide catabolic process"/>
    <property type="evidence" value="ECO:0007669"/>
    <property type="project" value="TreeGrafter"/>
</dbReference>
<keyword evidence="5 8" id="KW-0676">Redox-active center</keyword>
<keyword evidence="3 8" id="KW-0049">Antioxidant</keyword>
<comment type="function">
    <text evidence="8">Thiol-specific peroxidase that catalyzes the reduction of hydrogen peroxide and organic hydroperoxides to water and alcohols, respectively. Plays a role in cell protection against oxidative stress by detoxifying peroxides.</text>
</comment>
<dbReference type="InterPro" id="IPR000866">
    <property type="entry name" value="AhpC/TSA"/>
</dbReference>
<feature type="binding site" evidence="8">
    <location>
        <position position="126"/>
    </location>
    <ligand>
        <name>substrate</name>
    </ligand>
</feature>
<evidence type="ECO:0000256" key="3">
    <source>
        <dbReference type="ARBA" id="ARBA00022862"/>
    </source>
</evidence>
<dbReference type="GO" id="GO:0006979">
    <property type="term" value="P:response to oxidative stress"/>
    <property type="evidence" value="ECO:0007669"/>
    <property type="project" value="TreeGrafter"/>
</dbReference>
<dbReference type="Pfam" id="PF10417">
    <property type="entry name" value="1-cysPrx_C"/>
    <property type="match status" value="1"/>
</dbReference>
<evidence type="ECO:0000259" key="10">
    <source>
        <dbReference type="PROSITE" id="PS51352"/>
    </source>
</evidence>
<comment type="miscellaneous">
    <text evidence="8">The active site is a conserved redox-active cysteine residue, the peroxidatic cysteine (C(P)), which makes the nucleophilic attack on the peroxide substrate. The peroxide oxidizes the C(P)-SH to cysteine sulfenic acid (C(P)-SOH), which then reacts with another cysteine residue, the resolving cysteine (C(R)), to form a disulfide bridge. The disulfide is subsequently reduced by an appropriate electron donor to complete the catalytic cycle. In this 1-Cys peroxiredoxin, no C(R) is present and C(P) instead forms a disulfide with a cysteine from another protein or with a small thiol molecule.</text>
</comment>
<dbReference type="Gene3D" id="3.30.1020.10">
    <property type="entry name" value="Antioxidant, Horf6, Chain A, domain2"/>
    <property type="match status" value="1"/>
</dbReference>
<comment type="subunit">
    <text evidence="7 8">Homodecamer. Pentamer of dimers that assemble into a ring structure.</text>
</comment>
<name>A8MCV9_CALMQ</name>
<dbReference type="Gene3D" id="3.40.30.10">
    <property type="entry name" value="Glutaredoxin"/>
    <property type="match status" value="1"/>
</dbReference>
<evidence type="ECO:0000256" key="1">
    <source>
        <dbReference type="ARBA" id="ARBA00022490"/>
    </source>
</evidence>
<comment type="subcellular location">
    <subcellularLocation>
        <location evidence="8">Cytoplasm</location>
    </subcellularLocation>
</comment>
<evidence type="ECO:0000313" key="11">
    <source>
        <dbReference type="EMBL" id="ABW01615.1"/>
    </source>
</evidence>
<dbReference type="RefSeq" id="WP_012185834.1">
    <property type="nucleotide sequence ID" value="NC_009954.1"/>
</dbReference>
<dbReference type="GO" id="GO:0045454">
    <property type="term" value="P:cell redox homeostasis"/>
    <property type="evidence" value="ECO:0007669"/>
    <property type="project" value="TreeGrafter"/>
</dbReference>
<dbReference type="NCBIfam" id="NF009668">
    <property type="entry name" value="PRK13189.1"/>
    <property type="match status" value="1"/>
</dbReference>
<evidence type="ECO:0000256" key="6">
    <source>
        <dbReference type="ARBA" id="ARBA00025719"/>
    </source>
</evidence>
<dbReference type="eggNOG" id="arCOG00312">
    <property type="taxonomic scope" value="Archaea"/>
</dbReference>
<dbReference type="HOGENOM" id="CLU_042529_4_4_2"/>
<evidence type="ECO:0000256" key="8">
    <source>
        <dbReference type="HAMAP-Rule" id="MF_00401"/>
    </source>
</evidence>
<dbReference type="GO" id="GO:0005829">
    <property type="term" value="C:cytosol"/>
    <property type="evidence" value="ECO:0007669"/>
    <property type="project" value="TreeGrafter"/>
</dbReference>
<protein>
    <recommendedName>
        <fullName evidence="8">Peroxiredoxin</fullName>
        <ecNumber evidence="8">1.11.1.24</ecNumber>
    </recommendedName>
    <alternativeName>
        <fullName evidence="8">Thioredoxin-dependent peroxiredoxin</fullName>
    </alternativeName>
</protein>
<dbReference type="Proteomes" id="UP000001137">
    <property type="component" value="Chromosome"/>
</dbReference>
<dbReference type="PIRSF" id="PIRSF000239">
    <property type="entry name" value="AHPC"/>
    <property type="match status" value="1"/>
</dbReference>
<keyword evidence="4 8" id="KW-0560">Oxidoreductase</keyword>
<dbReference type="Pfam" id="PF00578">
    <property type="entry name" value="AhpC-TSA"/>
    <property type="match status" value="1"/>
</dbReference>
<organism evidence="11 12">
    <name type="scientific">Caldivirga maquilingensis (strain ATCC 700844 / DSM 13496 / JCM 10307 / IC-167)</name>
    <dbReference type="NCBI Taxonomy" id="397948"/>
    <lineage>
        <taxon>Archaea</taxon>
        <taxon>Thermoproteota</taxon>
        <taxon>Thermoprotei</taxon>
        <taxon>Thermoproteales</taxon>
        <taxon>Thermoproteaceae</taxon>
        <taxon>Caldivirga</taxon>
    </lineage>
</organism>
<evidence type="ECO:0000313" key="12">
    <source>
        <dbReference type="Proteomes" id="UP000001137"/>
    </source>
</evidence>
<keyword evidence="1 8" id="KW-0963">Cytoplasm</keyword>
<dbReference type="CDD" id="cd03016">
    <property type="entry name" value="PRX_1cys"/>
    <property type="match status" value="1"/>
</dbReference>
<dbReference type="KEGG" id="cma:Cmaq_0780"/>
<accession>A8MCV9</accession>
<evidence type="ECO:0000256" key="7">
    <source>
        <dbReference type="ARBA" id="ARBA00064044"/>
    </source>
</evidence>
<dbReference type="GO" id="GO:0033554">
    <property type="term" value="P:cellular response to stress"/>
    <property type="evidence" value="ECO:0007669"/>
    <property type="project" value="TreeGrafter"/>
</dbReference>
<evidence type="ECO:0000256" key="4">
    <source>
        <dbReference type="ARBA" id="ARBA00023002"/>
    </source>
</evidence>
<evidence type="ECO:0000256" key="5">
    <source>
        <dbReference type="ARBA" id="ARBA00023284"/>
    </source>
</evidence>
<dbReference type="GeneID" id="5708506"/>
<feature type="active site" description="Cysteine sulfenic acid (-SOH) intermediate" evidence="8">
    <location>
        <position position="50"/>
    </location>
</feature>
<dbReference type="PROSITE" id="PS51352">
    <property type="entry name" value="THIOREDOXIN_2"/>
    <property type="match status" value="1"/>
</dbReference>
<evidence type="ECO:0000256" key="9">
    <source>
        <dbReference type="PIRSR" id="PIRSR000239-1"/>
    </source>
</evidence>
<comment type="caution">
    <text evidence="8">Lacks conserved residue(s) required for the propagation of feature annotation.</text>
</comment>
<dbReference type="InterPro" id="IPR022915">
    <property type="entry name" value="Peroxiredoxin_TDXH"/>
</dbReference>
<comment type="similarity">
    <text evidence="6 8">Belongs to the peroxiredoxin family. Prx6 subfamily.</text>
</comment>
<dbReference type="InterPro" id="IPR045020">
    <property type="entry name" value="PRX_1cys"/>
</dbReference>
<feature type="domain" description="Thioredoxin" evidence="10">
    <location>
        <begin position="8"/>
        <end position="163"/>
    </location>
</feature>
<dbReference type="InterPro" id="IPR050217">
    <property type="entry name" value="Peroxiredoxin"/>
</dbReference>
<dbReference type="GO" id="GO:0008379">
    <property type="term" value="F:thioredoxin peroxidase activity"/>
    <property type="evidence" value="ECO:0007669"/>
    <property type="project" value="TreeGrafter"/>
</dbReference>
<reference evidence="11 12" key="1">
    <citation type="submission" date="2007-10" db="EMBL/GenBank/DDBJ databases">
        <title>Complete sequence of Caldivirga maquilingensis IC-167.</title>
        <authorList>
            <consortium name="US DOE Joint Genome Institute"/>
            <person name="Copeland A."/>
            <person name="Lucas S."/>
            <person name="Lapidus A."/>
            <person name="Barry K."/>
            <person name="Glavina del Rio T."/>
            <person name="Dalin E."/>
            <person name="Tice H."/>
            <person name="Pitluck S."/>
            <person name="Saunders E."/>
            <person name="Brettin T."/>
            <person name="Bruce D."/>
            <person name="Detter J.C."/>
            <person name="Han C."/>
            <person name="Schmutz J."/>
            <person name="Larimer F."/>
            <person name="Land M."/>
            <person name="Hauser L."/>
            <person name="Kyrpides N."/>
            <person name="Ivanova N."/>
            <person name="Biddle J.F."/>
            <person name="Zhang Z."/>
            <person name="Fitz-Gibbon S.T."/>
            <person name="Lowe T.M."/>
            <person name="Saltikov C."/>
            <person name="House C.H."/>
            <person name="Richardson P."/>
        </authorList>
    </citation>
    <scope>NUCLEOTIDE SEQUENCE [LARGE SCALE GENOMIC DNA]</scope>
    <source>
        <strain evidence="12">ATCC 700844 / DSM 13496 / JCM 10307 / IC-167</strain>
    </source>
</reference>
<dbReference type="AlphaFoldDB" id="A8MCV9"/>
<keyword evidence="2 8" id="KW-0575">Peroxidase</keyword>
<feature type="active site" description="Cysteine sulfenic acid (-SOH) intermediate; for peroxidase activity" evidence="9">
    <location>
        <position position="50"/>
    </location>
</feature>
<dbReference type="InterPro" id="IPR024706">
    <property type="entry name" value="Peroxiredoxin_AhpC-typ"/>
</dbReference>
<dbReference type="EMBL" id="CP000852">
    <property type="protein sequence ID" value="ABW01615.1"/>
    <property type="molecule type" value="Genomic_DNA"/>
</dbReference>
<gene>
    <name evidence="11" type="ordered locus">Cmaq_0780</name>
</gene>
<dbReference type="HAMAP" id="MF_00401">
    <property type="entry name" value="Peroxiredoxin"/>
    <property type="match status" value="1"/>
</dbReference>
<dbReference type="PANTHER" id="PTHR10681">
    <property type="entry name" value="THIOREDOXIN PEROXIDASE"/>
    <property type="match status" value="1"/>
</dbReference>
<dbReference type="InterPro" id="IPR036249">
    <property type="entry name" value="Thioredoxin-like_sf"/>
</dbReference>
<sequence>MSVEFRMPLIGEKFPEIEVATTHGKIKLPDYYKGKWFVLFSHPGDFTPVCTTEFVSFAKRYEDFRKINTELIGLSVDTDISHIEWVTWIEKTLGVKIPFPIIADPMGNVSRRLGMIHAESSTSTVRAVFIVDDKATVRLIMYYPLELGRNIPEILRAVKTLQLIDKYGTVAPANWPYNEIIGENMLNPPPHHVEEAPKRLQQYKGYAWWLTYREIPKEEVEDTKRTIKIRIE</sequence>
<dbReference type="FunFam" id="3.40.30.10:FF:000011">
    <property type="entry name" value="Peroxiredoxin PRX1"/>
    <property type="match status" value="1"/>
</dbReference>
<dbReference type="PANTHER" id="PTHR10681:SF121">
    <property type="entry name" value="ALKYL HYDROPEROXIDE REDUCTASE C"/>
    <property type="match status" value="1"/>
</dbReference>
<evidence type="ECO:0000256" key="2">
    <source>
        <dbReference type="ARBA" id="ARBA00022559"/>
    </source>
</evidence>
<dbReference type="NCBIfam" id="NF009670">
    <property type="entry name" value="PRK13191.1"/>
    <property type="match status" value="1"/>
</dbReference>
<dbReference type="EC" id="1.11.1.24" evidence="8"/>
<dbReference type="STRING" id="397948.Cmaq_0780"/>
<dbReference type="InterPro" id="IPR019479">
    <property type="entry name" value="Peroxiredoxin_C"/>
</dbReference>
<dbReference type="InterPro" id="IPR013766">
    <property type="entry name" value="Thioredoxin_domain"/>
</dbReference>
<proteinExistence type="inferred from homology"/>